<dbReference type="GeneID" id="73337657"/>
<evidence type="ECO:0000313" key="2">
    <source>
        <dbReference type="EMBL" id="UQC78153.1"/>
    </source>
</evidence>
<dbReference type="RefSeq" id="XP_049139790.1">
    <property type="nucleotide sequence ID" value="XM_049282647.1"/>
</dbReference>
<reference evidence="2" key="1">
    <citation type="journal article" date="2021" name="Mol. Plant Microbe Interact.">
        <title>Complete Genome Sequence of the Plant-Pathogenic Fungus Colletotrichum lupini.</title>
        <authorList>
            <person name="Baroncelli R."/>
            <person name="Pensec F."/>
            <person name="Da Lio D."/>
            <person name="Boufleur T."/>
            <person name="Vicente I."/>
            <person name="Sarrocco S."/>
            <person name="Picot A."/>
            <person name="Baraldi E."/>
            <person name="Sukno S."/>
            <person name="Thon M."/>
            <person name="Le Floch G."/>
        </authorList>
    </citation>
    <scope>NUCLEOTIDE SEQUENCE</scope>
    <source>
        <strain evidence="2">IMI 504893</strain>
    </source>
</reference>
<dbReference type="KEGG" id="clup:CLUP02_03627"/>
<dbReference type="AlphaFoldDB" id="A0A9Q8SJ93"/>
<protein>
    <submittedName>
        <fullName evidence="2">Uncharacterized protein</fullName>
    </submittedName>
</protein>
<sequence length="204" mass="22460">MAMPDHRVPQGPLLPADQNEGHLAVGSSRAPLMQNSATAEKKTKAKKIKNMCLASSKTTSRTLALTEQKHSCLRNNSPTYCRYPCLSDRKDGPPHSIFGSLSLSPFLPEIYSMYSREGCPWFSGEGGAALCISDFWSLLFSTYRLRNYYALDPAFPQTFEVLFYLALSVLTSCSGQSPVLTSVQHQLVSTLALPKKAIEHVPLS</sequence>
<proteinExistence type="predicted"/>
<name>A0A9Q8SJ93_9PEZI</name>
<accession>A0A9Q8SJ93</accession>
<organism evidence="2 3">
    <name type="scientific">Colletotrichum lupini</name>
    <dbReference type="NCBI Taxonomy" id="145971"/>
    <lineage>
        <taxon>Eukaryota</taxon>
        <taxon>Fungi</taxon>
        <taxon>Dikarya</taxon>
        <taxon>Ascomycota</taxon>
        <taxon>Pezizomycotina</taxon>
        <taxon>Sordariomycetes</taxon>
        <taxon>Hypocreomycetidae</taxon>
        <taxon>Glomerellales</taxon>
        <taxon>Glomerellaceae</taxon>
        <taxon>Colletotrichum</taxon>
        <taxon>Colletotrichum acutatum species complex</taxon>
    </lineage>
</organism>
<gene>
    <name evidence="2" type="ORF">CLUP02_03627</name>
</gene>
<dbReference type="Proteomes" id="UP000830671">
    <property type="component" value="Chromosome 2"/>
</dbReference>
<dbReference type="EMBL" id="CP019474">
    <property type="protein sequence ID" value="UQC78153.1"/>
    <property type="molecule type" value="Genomic_DNA"/>
</dbReference>
<evidence type="ECO:0000256" key="1">
    <source>
        <dbReference type="SAM" id="MobiDB-lite"/>
    </source>
</evidence>
<keyword evidence="3" id="KW-1185">Reference proteome</keyword>
<evidence type="ECO:0000313" key="3">
    <source>
        <dbReference type="Proteomes" id="UP000830671"/>
    </source>
</evidence>
<feature type="region of interest" description="Disordered" evidence="1">
    <location>
        <begin position="1"/>
        <end position="20"/>
    </location>
</feature>